<evidence type="ECO:0000256" key="6">
    <source>
        <dbReference type="ARBA" id="ARBA00022989"/>
    </source>
</evidence>
<feature type="transmembrane region" description="Helical" evidence="8">
    <location>
        <begin position="323"/>
        <end position="341"/>
    </location>
</feature>
<accession>A0A2M8PI05</accession>
<feature type="transmembrane region" description="Helical" evidence="8">
    <location>
        <begin position="82"/>
        <end position="106"/>
    </location>
</feature>
<dbReference type="AlphaFoldDB" id="A0A2M8PI05"/>
<dbReference type="PANTHER" id="PTHR33908:SF11">
    <property type="entry name" value="MEMBRANE PROTEIN"/>
    <property type="match status" value="1"/>
</dbReference>
<feature type="transmembrane region" description="Helical" evidence="8">
    <location>
        <begin position="170"/>
        <end position="196"/>
    </location>
</feature>
<organism evidence="10 11">
    <name type="scientific">Candidatus Thermofonsia Clade 1 bacterium</name>
    <dbReference type="NCBI Taxonomy" id="2364210"/>
    <lineage>
        <taxon>Bacteria</taxon>
        <taxon>Bacillati</taxon>
        <taxon>Chloroflexota</taxon>
        <taxon>Candidatus Thermofontia</taxon>
        <taxon>Candidatus Thermofonsia Clade 1</taxon>
    </lineage>
</organism>
<feature type="domain" description="Glycosyltransferase RgtA/B/C/D-like" evidence="9">
    <location>
        <begin position="67"/>
        <end position="208"/>
    </location>
</feature>
<dbReference type="Proteomes" id="UP000229681">
    <property type="component" value="Unassembled WGS sequence"/>
</dbReference>
<keyword evidence="3" id="KW-0328">Glycosyltransferase</keyword>
<keyword evidence="2" id="KW-1003">Cell membrane</keyword>
<keyword evidence="6 8" id="KW-1133">Transmembrane helix</keyword>
<feature type="transmembrane region" description="Helical" evidence="8">
    <location>
        <begin position="140"/>
        <end position="158"/>
    </location>
</feature>
<dbReference type="GO" id="GO:0005886">
    <property type="term" value="C:plasma membrane"/>
    <property type="evidence" value="ECO:0007669"/>
    <property type="project" value="UniProtKB-SubCell"/>
</dbReference>
<feature type="transmembrane region" description="Helical" evidence="8">
    <location>
        <begin position="208"/>
        <end position="228"/>
    </location>
</feature>
<name>A0A2M8PI05_9CHLR</name>
<comment type="subcellular location">
    <subcellularLocation>
        <location evidence="1">Cell membrane</location>
        <topology evidence="1">Multi-pass membrane protein</topology>
    </subcellularLocation>
</comment>
<evidence type="ECO:0000256" key="1">
    <source>
        <dbReference type="ARBA" id="ARBA00004651"/>
    </source>
</evidence>
<sequence length="614" mass="69989">MNVPVITFHMRAARQALFLFALIAIFALFVRLWHIERESFWADEGWTMLLAKGPSLAQVAQTMAEDQHPPLYFMLIRLWMDVFGDSVFMTRLLSTFWSLIGLAAVYRLGADWFSPAAGLAAALLLALTDNEIMLAREVRHYTQLAALAALSALFYLRYARQPRPSSGFAWLLSSIALLYTHYLGVLLIAVQALHTLLIVRPWRRLPDLLFRFAALGIAFLPQFGVFLMQSSVRYTRPIIFQSTLPNTPETFTMVRTDLIGTHFGLTGALALLGLAYVTYRFGKAHWHWRPLLPTLLLALWVCLPIMVIIGINERFPILTTRNFLLVTPALAILIGHGLLNLDQTARRIILAALIFVNLTTIDAYHIKPPWRQVAQTWLTYRQADEALLMDIWVDDFALRYHIGQALKTPPEQLPLISLPAWRETYREFFFAQLQAYLEPREAFWLIYWGKNEDGLLDFLPERGFVRTAELTAMHYDNVIYLWRYERPPQARLATFGDLFALERAAVARQDQTVRVTLLWQALRAPSLDYSVSVFLLDEGGRLVAQHDSSPLDGNAPTSAWQPGALKFDAHRIALPADLPSGTYTLGIKVYWYANPVPLRVDESEYFALSALRLP</sequence>
<dbReference type="InterPro" id="IPR050297">
    <property type="entry name" value="LipidA_mod_glycosyltrf_83"/>
</dbReference>
<reference evidence="10 11" key="1">
    <citation type="submission" date="2017-11" db="EMBL/GenBank/DDBJ databases">
        <title>Evolution of Phototrophy in the Chloroflexi Phylum Driven by Horizontal Gene Transfer.</title>
        <authorList>
            <person name="Ward L.M."/>
            <person name="Hemp J."/>
            <person name="Shih P.M."/>
            <person name="Mcglynn S.E."/>
            <person name="Fischer W."/>
        </authorList>
    </citation>
    <scope>NUCLEOTIDE SEQUENCE [LARGE SCALE GENOMIC DNA]</scope>
    <source>
        <strain evidence="10">JP3_13</strain>
    </source>
</reference>
<feature type="transmembrane region" description="Helical" evidence="8">
    <location>
        <begin position="112"/>
        <end position="128"/>
    </location>
</feature>
<evidence type="ECO:0000256" key="8">
    <source>
        <dbReference type="SAM" id="Phobius"/>
    </source>
</evidence>
<dbReference type="GO" id="GO:0009103">
    <property type="term" value="P:lipopolysaccharide biosynthetic process"/>
    <property type="evidence" value="ECO:0007669"/>
    <property type="project" value="UniProtKB-ARBA"/>
</dbReference>
<keyword evidence="7 8" id="KW-0472">Membrane</keyword>
<evidence type="ECO:0000313" key="11">
    <source>
        <dbReference type="Proteomes" id="UP000229681"/>
    </source>
</evidence>
<feature type="transmembrane region" description="Helical" evidence="8">
    <location>
        <begin position="259"/>
        <end position="279"/>
    </location>
</feature>
<keyword evidence="4" id="KW-0808">Transferase</keyword>
<feature type="transmembrane region" description="Helical" evidence="8">
    <location>
        <begin position="291"/>
        <end position="311"/>
    </location>
</feature>
<protein>
    <recommendedName>
        <fullName evidence="9">Glycosyltransferase RgtA/B/C/D-like domain-containing protein</fullName>
    </recommendedName>
</protein>
<evidence type="ECO:0000256" key="4">
    <source>
        <dbReference type="ARBA" id="ARBA00022679"/>
    </source>
</evidence>
<dbReference type="InterPro" id="IPR038731">
    <property type="entry name" value="RgtA/B/C-like"/>
</dbReference>
<gene>
    <name evidence="10" type="ORF">CUN49_01630</name>
</gene>
<dbReference type="GO" id="GO:0016763">
    <property type="term" value="F:pentosyltransferase activity"/>
    <property type="evidence" value="ECO:0007669"/>
    <property type="project" value="TreeGrafter"/>
</dbReference>
<dbReference type="Pfam" id="PF13231">
    <property type="entry name" value="PMT_2"/>
    <property type="match status" value="1"/>
</dbReference>
<comment type="caution">
    <text evidence="10">The sequence shown here is derived from an EMBL/GenBank/DDBJ whole genome shotgun (WGS) entry which is preliminary data.</text>
</comment>
<evidence type="ECO:0000313" key="10">
    <source>
        <dbReference type="EMBL" id="PJF37188.1"/>
    </source>
</evidence>
<evidence type="ECO:0000256" key="3">
    <source>
        <dbReference type="ARBA" id="ARBA00022676"/>
    </source>
</evidence>
<keyword evidence="5 8" id="KW-0812">Transmembrane</keyword>
<evidence type="ECO:0000256" key="5">
    <source>
        <dbReference type="ARBA" id="ARBA00022692"/>
    </source>
</evidence>
<proteinExistence type="predicted"/>
<evidence type="ECO:0000259" key="9">
    <source>
        <dbReference type="Pfam" id="PF13231"/>
    </source>
</evidence>
<dbReference type="PANTHER" id="PTHR33908">
    <property type="entry name" value="MANNOSYLTRANSFERASE YKCB-RELATED"/>
    <property type="match status" value="1"/>
</dbReference>
<feature type="transmembrane region" description="Helical" evidence="8">
    <location>
        <begin position="12"/>
        <end position="33"/>
    </location>
</feature>
<evidence type="ECO:0000256" key="2">
    <source>
        <dbReference type="ARBA" id="ARBA00022475"/>
    </source>
</evidence>
<evidence type="ECO:0000256" key="7">
    <source>
        <dbReference type="ARBA" id="ARBA00023136"/>
    </source>
</evidence>
<dbReference type="EMBL" id="PGTM01000011">
    <property type="protein sequence ID" value="PJF37188.1"/>
    <property type="molecule type" value="Genomic_DNA"/>
</dbReference>